<name>A0A9E7GFR4_9LILI</name>
<feature type="region of interest" description="Disordered" evidence="13">
    <location>
        <begin position="1030"/>
        <end position="1091"/>
    </location>
</feature>
<dbReference type="InterPro" id="IPR001965">
    <property type="entry name" value="Znf_PHD"/>
</dbReference>
<keyword evidence="2" id="KW-0489">Methyltransferase</keyword>
<evidence type="ECO:0000256" key="13">
    <source>
        <dbReference type="SAM" id="MobiDB-lite"/>
    </source>
</evidence>
<evidence type="ECO:0000259" key="15">
    <source>
        <dbReference type="PROSITE" id="PS50280"/>
    </source>
</evidence>
<dbReference type="Gene3D" id="2.170.270.10">
    <property type="entry name" value="SET domain"/>
    <property type="match status" value="1"/>
</dbReference>
<keyword evidence="9" id="KW-0539">Nucleus</keyword>
<dbReference type="InterPro" id="IPR011011">
    <property type="entry name" value="Znf_FYVE_PHD"/>
</dbReference>
<comment type="subcellular location">
    <subcellularLocation>
        <location evidence="1">Nucleus</location>
    </subcellularLocation>
</comment>
<evidence type="ECO:0000256" key="8">
    <source>
        <dbReference type="ARBA" id="ARBA00022853"/>
    </source>
</evidence>
<evidence type="ECO:0000259" key="14">
    <source>
        <dbReference type="PROSITE" id="PS50016"/>
    </source>
</evidence>
<dbReference type="FunFam" id="2.170.270.10:FF:000038">
    <property type="entry name" value="Histone-lysine N-methyltransferase ATXR5"/>
    <property type="match status" value="1"/>
</dbReference>
<proteinExistence type="predicted"/>
<gene>
    <name evidence="16" type="ORF">MUK42_21719</name>
</gene>
<dbReference type="GO" id="GO:0140953">
    <property type="term" value="F:histone H3K27 monomethyltransferase activity"/>
    <property type="evidence" value="ECO:0007669"/>
    <property type="project" value="UniProtKB-EC"/>
</dbReference>
<evidence type="ECO:0000313" key="16">
    <source>
        <dbReference type="EMBL" id="URE12328.1"/>
    </source>
</evidence>
<keyword evidence="5" id="KW-0479">Metal-binding</keyword>
<dbReference type="InterPro" id="IPR019787">
    <property type="entry name" value="Znf_PHD-finger"/>
</dbReference>
<keyword evidence="3" id="KW-0808">Transferase</keyword>
<dbReference type="InterPro" id="IPR046341">
    <property type="entry name" value="SET_dom_sf"/>
</dbReference>
<feature type="domain" description="SET" evidence="15">
    <location>
        <begin position="1277"/>
        <end position="1414"/>
    </location>
</feature>
<keyword evidence="8" id="KW-0156">Chromatin regulator</keyword>
<dbReference type="SUPFAM" id="SSF82199">
    <property type="entry name" value="SET domain"/>
    <property type="match status" value="1"/>
</dbReference>
<dbReference type="CDD" id="cd10539">
    <property type="entry name" value="SET_ATXR5_6-like"/>
    <property type="match status" value="1"/>
</dbReference>
<dbReference type="InterPro" id="IPR001214">
    <property type="entry name" value="SET_dom"/>
</dbReference>
<dbReference type="EMBL" id="CP097508">
    <property type="protein sequence ID" value="URE12328.1"/>
    <property type="molecule type" value="Genomic_DNA"/>
</dbReference>
<evidence type="ECO:0000256" key="9">
    <source>
        <dbReference type="ARBA" id="ARBA00023242"/>
    </source>
</evidence>
<evidence type="ECO:0000256" key="5">
    <source>
        <dbReference type="ARBA" id="ARBA00022723"/>
    </source>
</evidence>
<dbReference type="GO" id="GO:0032259">
    <property type="term" value="P:methylation"/>
    <property type="evidence" value="ECO:0007669"/>
    <property type="project" value="UniProtKB-KW"/>
</dbReference>
<dbReference type="OrthoDB" id="765576at2759"/>
<comment type="catalytic activity">
    <reaction evidence="10">
        <text>L-lysyl(27)-[histone H3] + S-adenosyl-L-methionine = N(6)-methyl-L-lysyl(27)-[histone H3] + S-adenosyl-L-homocysteine + H(+)</text>
        <dbReference type="Rhea" id="RHEA:60296"/>
        <dbReference type="Rhea" id="RHEA-COMP:15544"/>
        <dbReference type="Rhea" id="RHEA-COMP:15548"/>
        <dbReference type="ChEBI" id="CHEBI:15378"/>
        <dbReference type="ChEBI" id="CHEBI:29969"/>
        <dbReference type="ChEBI" id="CHEBI:57856"/>
        <dbReference type="ChEBI" id="CHEBI:59789"/>
        <dbReference type="ChEBI" id="CHEBI:61929"/>
        <dbReference type="EC" id="2.1.1.369"/>
    </reaction>
</comment>
<keyword evidence="4" id="KW-0949">S-adenosyl-L-methionine</keyword>
<evidence type="ECO:0000313" key="17">
    <source>
        <dbReference type="Proteomes" id="UP001055439"/>
    </source>
</evidence>
<dbReference type="Proteomes" id="UP001055439">
    <property type="component" value="Chromosome 6"/>
</dbReference>
<dbReference type="PROSITE" id="PS50016">
    <property type="entry name" value="ZF_PHD_2"/>
    <property type="match status" value="1"/>
</dbReference>
<feature type="compositionally biased region" description="Basic and acidic residues" evidence="13">
    <location>
        <begin position="239"/>
        <end position="253"/>
    </location>
</feature>
<sequence>MAAMGTASGGGSTAAAAIGSGVRRAAAAGRVAAAAASWSGASGGNRSESHGGGCRSEQAATARRSDIRQKALVLVCQTCGMPGYTELLIYCNICKSSAEHRYCLDILPSYHEEVSWSCDLCKPRPSKVEIEILRRSMRKLKCKKIRKRCQTTITAPQFAPPQKQPHYNKSPATVHGQLSIRKSPASLLRKEVDDLPQSFRVQLKDKKLKKRRRLVMPVDDQLDEDIQTNNMDAKYEKTLTAPKHDSPEKRQEYVPHSPHVHMENNGDSTINGKWNRPSDSLLQKKVIDLSQSFGIQFERKNLKRRRMILPEDDQLDGDVLNNSAVNKRLLEARYENTVVAPKVASPENLHQYVPCTHSVQNGTCAGATVKEKSNKSTNSLLQKEVDDLFQSIRMQSEEKNLRMRRTRLILLEGEQLGQEAQTNDAVDKRHTEVRYEKTVMAIKAASPGKPHQYVYEGNYAGPAEDGISNRSTDNLLQKKVVDSFKSFRMQLERKNLRMQSRRLILLEDDQLDDVHINNEANEGHLKAEKSVNVSSELSDGRFLKKMSGLPNECLLDEEVHINCTGQNSPIRGPLQLHPTLQVEHTPGRKMICTSASSYEPYNLPAQPIRNHIWRGHFHICNKELGPFTAHISSKACEKVWNIAKKLPAVLQMTKLSRLDSWPKSFKTSPPNDESIALYFFAQDARVGAMLDELLCEITKKDLVLKVKHDEAELLAFSSIVLPESYRKFQEKYFLWGVFRRRQGAVSCAPAECSPSYDEITEEKEWAPDLKHPTKKESDDIAENCIVANKLVENSNNSEEKRDECHDRNACLLPSGKQIPLNCVYPSGEQIVSDCEMARPSNGCKVYHQELFAFNLDHDEGTTNYPMNLFPEQGEDMALTSRLRGSDSLDLKLGYSWSTCDDAHLKDMFNGNSLSYHWMETNYNNDIKLPEKTQRGARLTPSPPAATWALTSSSPHKDRTLLRQPARFLARRYRNALLEPSNIRVTRRSQHPTCAVRLPSSQLPRAPFPLAPFRPFPPSSLSRSHGASLDFVHRRSDSEDTVPRYSIDRRPRRPPPSSMSPPSGPVADSPSPANCSVRKRTAAPPPPPPKKYRSMAEIMRVAKPAVPVTGEYYSDLRCEECRSGDRDEEMLLCDRCDRGYHLYCLRPIAVRVPSGPWFCPSCGGERQFRSFPMMQTKIIDFFRIQGAEERSGHSQDGRKRKRSSLVMYKKRRRILPFTPTENSARRLEQMSSLATALIAMHMKFSNELTYMPRMAPKSANQANLEKGGMQVLPKEDKETLELCRSMYKRGECPPLLVVFDPLEGFTVQADGPIKDMTLITEYTGDVDYLKNREHDDCDSMMTLLLAKDPSDSLVVCPDKRGNIARFINGINNHSRDGRKKENLKCVRYDVDGECRVLLVACRDICSGERLYYDYNGYEQEYPTHNFV</sequence>
<evidence type="ECO:0000256" key="4">
    <source>
        <dbReference type="ARBA" id="ARBA00022691"/>
    </source>
</evidence>
<dbReference type="SMART" id="SM00249">
    <property type="entry name" value="PHD"/>
    <property type="match status" value="2"/>
</dbReference>
<evidence type="ECO:0000256" key="2">
    <source>
        <dbReference type="ARBA" id="ARBA00022603"/>
    </source>
</evidence>
<dbReference type="Pfam" id="PF23121">
    <property type="entry name" value="SPOC_AIPP2"/>
    <property type="match status" value="1"/>
</dbReference>
<keyword evidence="17" id="KW-1185">Reference proteome</keyword>
<dbReference type="PROSITE" id="PS01359">
    <property type="entry name" value="ZF_PHD_1"/>
    <property type="match status" value="1"/>
</dbReference>
<evidence type="ECO:0000256" key="11">
    <source>
        <dbReference type="ARBA" id="ARBA00066815"/>
    </source>
</evidence>
<dbReference type="CDD" id="cd15545">
    <property type="entry name" value="PHD_BAZ2A_like"/>
    <property type="match status" value="1"/>
</dbReference>
<dbReference type="GO" id="GO:0008270">
    <property type="term" value="F:zinc ion binding"/>
    <property type="evidence" value="ECO:0007669"/>
    <property type="project" value="UniProtKB-KW"/>
</dbReference>
<reference evidence="16" key="1">
    <citation type="submission" date="2022-05" db="EMBL/GenBank/DDBJ databases">
        <title>The Musa troglodytarum L. genome provides insights into the mechanism of non-climacteric behaviour and enrichment of carotenoids.</title>
        <authorList>
            <person name="Wang J."/>
        </authorList>
    </citation>
    <scope>NUCLEOTIDE SEQUENCE</scope>
    <source>
        <tissue evidence="16">Leaf</tissue>
    </source>
</reference>
<accession>A0A9E7GFR4</accession>
<dbReference type="Gene3D" id="3.30.40.10">
    <property type="entry name" value="Zinc/RING finger domain, C3HC4 (zinc finger)"/>
    <property type="match status" value="2"/>
</dbReference>
<organism evidence="16 17">
    <name type="scientific">Musa troglodytarum</name>
    <name type="common">fe'i banana</name>
    <dbReference type="NCBI Taxonomy" id="320322"/>
    <lineage>
        <taxon>Eukaryota</taxon>
        <taxon>Viridiplantae</taxon>
        <taxon>Streptophyta</taxon>
        <taxon>Embryophyta</taxon>
        <taxon>Tracheophyta</taxon>
        <taxon>Spermatophyta</taxon>
        <taxon>Magnoliopsida</taxon>
        <taxon>Liliopsida</taxon>
        <taxon>Zingiberales</taxon>
        <taxon>Musaceae</taxon>
        <taxon>Musa</taxon>
    </lineage>
</organism>
<evidence type="ECO:0000256" key="3">
    <source>
        <dbReference type="ARBA" id="ARBA00022679"/>
    </source>
</evidence>
<dbReference type="Pfam" id="PF00628">
    <property type="entry name" value="PHD"/>
    <property type="match status" value="1"/>
</dbReference>
<dbReference type="PROSITE" id="PS50280">
    <property type="entry name" value="SET"/>
    <property type="match status" value="1"/>
</dbReference>
<evidence type="ECO:0000256" key="6">
    <source>
        <dbReference type="ARBA" id="ARBA00022771"/>
    </source>
</evidence>
<feature type="compositionally biased region" description="Basic and acidic residues" evidence="13">
    <location>
        <begin position="1030"/>
        <end position="1048"/>
    </location>
</feature>
<dbReference type="InterPro" id="IPR019786">
    <property type="entry name" value="Zinc_finger_PHD-type_CS"/>
</dbReference>
<dbReference type="PANTHER" id="PTHR48442:SF1">
    <property type="entry name" value="SET DOMAIN-CONTAINING PROTEIN"/>
    <property type="match status" value="1"/>
</dbReference>
<dbReference type="InterPro" id="IPR053114">
    <property type="entry name" value="ATXR5/ATXR6"/>
</dbReference>
<keyword evidence="6 12" id="KW-0863">Zinc-finger</keyword>
<dbReference type="GO" id="GO:0051726">
    <property type="term" value="P:regulation of cell cycle"/>
    <property type="evidence" value="ECO:0007669"/>
    <property type="project" value="UniProtKB-ARBA"/>
</dbReference>
<keyword evidence="7" id="KW-0862">Zinc</keyword>
<evidence type="ECO:0000256" key="7">
    <source>
        <dbReference type="ARBA" id="ARBA00022833"/>
    </source>
</evidence>
<evidence type="ECO:0000256" key="12">
    <source>
        <dbReference type="PROSITE-ProRule" id="PRU00146"/>
    </source>
</evidence>
<feature type="compositionally biased region" description="Polar residues" evidence="13">
    <location>
        <begin position="265"/>
        <end position="276"/>
    </location>
</feature>
<evidence type="ECO:0000256" key="1">
    <source>
        <dbReference type="ARBA" id="ARBA00004123"/>
    </source>
</evidence>
<dbReference type="GO" id="GO:0005634">
    <property type="term" value="C:nucleus"/>
    <property type="evidence" value="ECO:0007669"/>
    <property type="project" value="UniProtKB-SubCell"/>
</dbReference>
<dbReference type="InterPro" id="IPR013083">
    <property type="entry name" value="Znf_RING/FYVE/PHD"/>
</dbReference>
<dbReference type="Pfam" id="PF00856">
    <property type="entry name" value="SET"/>
    <property type="match status" value="1"/>
</dbReference>
<dbReference type="GO" id="GO:0006275">
    <property type="term" value="P:regulation of DNA replication"/>
    <property type="evidence" value="ECO:0007669"/>
    <property type="project" value="UniProtKB-ARBA"/>
</dbReference>
<protein>
    <recommendedName>
        <fullName evidence="11">[histone H3]-lysine(27) N-methyltransferase</fullName>
        <ecNumber evidence="11">2.1.1.369</ecNumber>
    </recommendedName>
</protein>
<dbReference type="InterPro" id="IPR056280">
    <property type="entry name" value="AIPP2-like_SPOC"/>
</dbReference>
<dbReference type="EC" id="2.1.1.369" evidence="11"/>
<dbReference type="PANTHER" id="PTHR48442">
    <property type="entry name" value="SET DOMAIN-CONTAINING PROTEIN"/>
    <property type="match status" value="1"/>
</dbReference>
<feature type="region of interest" description="Disordered" evidence="13">
    <location>
        <begin position="39"/>
        <end position="59"/>
    </location>
</feature>
<evidence type="ECO:0000256" key="10">
    <source>
        <dbReference type="ARBA" id="ARBA00052048"/>
    </source>
</evidence>
<dbReference type="SUPFAM" id="SSF57903">
    <property type="entry name" value="FYVE/PHD zinc finger"/>
    <property type="match status" value="2"/>
</dbReference>
<feature type="region of interest" description="Disordered" evidence="13">
    <location>
        <begin position="239"/>
        <end position="276"/>
    </location>
</feature>
<feature type="domain" description="PHD-type" evidence="14">
    <location>
        <begin position="1114"/>
        <end position="1164"/>
    </location>
</feature>
<feature type="compositionally biased region" description="Pro residues" evidence="13">
    <location>
        <begin position="1053"/>
        <end position="1063"/>
    </location>
</feature>